<accession>A0ABR2EKJ9</accession>
<name>A0ABR2EKJ9_9ROSI</name>
<dbReference type="Proteomes" id="UP001472677">
    <property type="component" value="Unassembled WGS sequence"/>
</dbReference>
<dbReference type="EMBL" id="JBBPBM010000012">
    <property type="protein sequence ID" value="KAK8562507.1"/>
    <property type="molecule type" value="Genomic_DNA"/>
</dbReference>
<evidence type="ECO:0000313" key="1">
    <source>
        <dbReference type="EMBL" id="KAK8562507.1"/>
    </source>
</evidence>
<keyword evidence="2" id="KW-1185">Reference proteome</keyword>
<evidence type="ECO:0000313" key="2">
    <source>
        <dbReference type="Proteomes" id="UP001472677"/>
    </source>
</evidence>
<reference evidence="1 2" key="1">
    <citation type="journal article" date="2024" name="G3 (Bethesda)">
        <title>Genome assembly of Hibiscus sabdariffa L. provides insights into metabolisms of medicinal natural products.</title>
        <authorList>
            <person name="Kim T."/>
        </authorList>
    </citation>
    <scope>NUCLEOTIDE SEQUENCE [LARGE SCALE GENOMIC DNA]</scope>
    <source>
        <strain evidence="1">TK-2024</strain>
        <tissue evidence="1">Old leaves</tissue>
    </source>
</reference>
<protein>
    <submittedName>
        <fullName evidence="1">Uncharacterized protein</fullName>
    </submittedName>
</protein>
<comment type="caution">
    <text evidence="1">The sequence shown here is derived from an EMBL/GenBank/DDBJ whole genome shotgun (WGS) entry which is preliminary data.</text>
</comment>
<gene>
    <name evidence="1" type="ORF">V6N12_010584</name>
</gene>
<organism evidence="1 2">
    <name type="scientific">Hibiscus sabdariffa</name>
    <name type="common">roselle</name>
    <dbReference type="NCBI Taxonomy" id="183260"/>
    <lineage>
        <taxon>Eukaryota</taxon>
        <taxon>Viridiplantae</taxon>
        <taxon>Streptophyta</taxon>
        <taxon>Embryophyta</taxon>
        <taxon>Tracheophyta</taxon>
        <taxon>Spermatophyta</taxon>
        <taxon>Magnoliopsida</taxon>
        <taxon>eudicotyledons</taxon>
        <taxon>Gunneridae</taxon>
        <taxon>Pentapetalae</taxon>
        <taxon>rosids</taxon>
        <taxon>malvids</taxon>
        <taxon>Malvales</taxon>
        <taxon>Malvaceae</taxon>
        <taxon>Malvoideae</taxon>
        <taxon>Hibiscus</taxon>
    </lineage>
</organism>
<sequence>MNGRLFSIQISEAKTLLPSHRFCYVGTIGEEKVKVVGVGEVSGDDVDRVSWRGNDLWERSPTKHVVIVSRLDVAHD</sequence>
<proteinExistence type="predicted"/>